<keyword evidence="1" id="KW-0472">Membrane</keyword>
<keyword evidence="1" id="KW-1133">Transmembrane helix</keyword>
<organism evidence="3">
    <name type="scientific">mine drainage metagenome</name>
    <dbReference type="NCBI Taxonomy" id="410659"/>
    <lineage>
        <taxon>unclassified sequences</taxon>
        <taxon>metagenomes</taxon>
        <taxon>ecological metagenomes</taxon>
    </lineage>
</organism>
<evidence type="ECO:0000313" key="3">
    <source>
        <dbReference type="EMBL" id="CBI00650.1"/>
    </source>
</evidence>
<keyword evidence="1" id="KW-0812">Transmembrane</keyword>
<feature type="transmembrane region" description="Helical" evidence="1">
    <location>
        <begin position="22"/>
        <end position="43"/>
    </location>
</feature>
<protein>
    <recommendedName>
        <fullName evidence="2">MucB/RseB N-terminal domain-containing protein</fullName>
    </recommendedName>
</protein>
<dbReference type="Gene3D" id="2.50.20.10">
    <property type="entry name" value="Lipoprotein localisation LolA/LolB/LppX"/>
    <property type="match status" value="1"/>
</dbReference>
<dbReference type="SUPFAM" id="SSF89392">
    <property type="entry name" value="Prokaryotic lipoproteins and lipoprotein localization factors"/>
    <property type="match status" value="1"/>
</dbReference>
<evidence type="ECO:0000256" key="1">
    <source>
        <dbReference type="SAM" id="Phobius"/>
    </source>
</evidence>
<dbReference type="InterPro" id="IPR033434">
    <property type="entry name" value="MucB/RseB_N"/>
</dbReference>
<evidence type="ECO:0000259" key="2">
    <source>
        <dbReference type="Pfam" id="PF03888"/>
    </source>
</evidence>
<dbReference type="AlphaFoldDB" id="E6Q0E1"/>
<reference evidence="3" key="1">
    <citation type="submission" date="2009-10" db="EMBL/GenBank/DDBJ databases">
        <title>Diversity of trophic interactions inside an arsenic-rich microbial ecosystem.</title>
        <authorList>
            <person name="Bertin P.N."/>
            <person name="Heinrich-Salmeron A."/>
            <person name="Pelletier E."/>
            <person name="Goulhen-Chollet F."/>
            <person name="Arsene-Ploetze F."/>
            <person name="Gallien S."/>
            <person name="Calteau A."/>
            <person name="Vallenet D."/>
            <person name="Casiot C."/>
            <person name="Chane-Woon-Ming B."/>
            <person name="Giloteaux L."/>
            <person name="Barakat M."/>
            <person name="Bonnefoy V."/>
            <person name="Bruneel O."/>
            <person name="Chandler M."/>
            <person name="Cleiss J."/>
            <person name="Duran R."/>
            <person name="Elbaz-Poulichet F."/>
            <person name="Fonknechten N."/>
            <person name="Lauga B."/>
            <person name="Mornico D."/>
            <person name="Ortet P."/>
            <person name="Schaeffer C."/>
            <person name="Siguier P."/>
            <person name="Alexander Thil Smith A."/>
            <person name="Van Dorsselaer A."/>
            <person name="Weissenbach J."/>
            <person name="Medigue C."/>
            <person name="Le Paslier D."/>
        </authorList>
    </citation>
    <scope>NUCLEOTIDE SEQUENCE</scope>
</reference>
<dbReference type="InterPro" id="IPR029046">
    <property type="entry name" value="LolA/LolB/LppX"/>
</dbReference>
<dbReference type="Pfam" id="PF03888">
    <property type="entry name" value="MucB_RseB"/>
    <property type="match status" value="1"/>
</dbReference>
<dbReference type="EMBL" id="CABN01000159">
    <property type="protein sequence ID" value="CBI00650.1"/>
    <property type="molecule type" value="Genomic_DNA"/>
</dbReference>
<sequence length="255" mass="28059">MYDAKESDTEGKVEGCMEKRRSIFRIVLFGAVLLASSACSVLAQSPGVELDKALARLDATAQKFKSAEAEVVWDNVQTQPIYDKDTQTGTVYFERRKGGVSMALHLKTLDGKPVPKEMVYDGGEFKLYEPMLKQETIFKTTGKQSEIESFLALGFGGSGADLKKNWNVSYSGAETINGIQTSRLVLLPLNDSTKQNVSKVILWVDMANGIAIRQQSYDPSGNYRMVNYKIVHLNGGVPGNAFEIKTASGTRVINR</sequence>
<gene>
    <name evidence="3" type="ORF">CARN3_0202</name>
</gene>
<comment type="caution">
    <text evidence="3">The sequence shown here is derived from an EMBL/GenBank/DDBJ whole genome shotgun (WGS) entry which is preliminary data.</text>
</comment>
<proteinExistence type="predicted"/>
<name>E6Q0E1_9ZZZZ</name>
<feature type="domain" description="MucB/RseB N-terminal" evidence="2">
    <location>
        <begin position="81"/>
        <end position="222"/>
    </location>
</feature>
<accession>E6Q0E1</accession>